<dbReference type="OrthoDB" id="5115986at2759"/>
<evidence type="ECO:0000313" key="1">
    <source>
        <dbReference type="EMBL" id="EXM13031.1"/>
    </source>
</evidence>
<protein>
    <submittedName>
        <fullName evidence="1">Uncharacterized protein</fullName>
    </submittedName>
</protein>
<name>X0KWG9_FUSOX</name>
<reference evidence="1" key="2">
    <citation type="submission" date="2014-03" db="EMBL/GenBank/DDBJ databases">
        <title>The Genome Annotation of Fusarium oxysporum Cotton.</title>
        <authorList>
            <consortium name="The Broad Institute Genomics Platform"/>
            <person name="Ma L.-J."/>
            <person name="Corby-Kistler H."/>
            <person name="Broz K."/>
            <person name="Gale L.R."/>
            <person name="Jonkers W."/>
            <person name="O'Donnell K."/>
            <person name="Ploetz R."/>
            <person name="Steinberg C."/>
            <person name="Schwartz D.C."/>
            <person name="VanEtten H."/>
            <person name="Zhou S."/>
            <person name="Young S.K."/>
            <person name="Zeng Q."/>
            <person name="Gargeya S."/>
            <person name="Fitzgerald M."/>
            <person name="Abouelleil A."/>
            <person name="Alvarado L."/>
            <person name="Chapman S.B."/>
            <person name="Gainer-Dewar J."/>
            <person name="Goldberg J."/>
            <person name="Griggs A."/>
            <person name="Gujja S."/>
            <person name="Hansen M."/>
            <person name="Howarth C."/>
            <person name="Imamovic A."/>
            <person name="Ireland A."/>
            <person name="Larimer J."/>
            <person name="McCowan C."/>
            <person name="Murphy C."/>
            <person name="Pearson M."/>
            <person name="Poon T.W."/>
            <person name="Priest M."/>
            <person name="Roberts A."/>
            <person name="Saif S."/>
            <person name="Shea T."/>
            <person name="Sykes S."/>
            <person name="Wortman J."/>
            <person name="Nusbaum C."/>
            <person name="Birren B."/>
        </authorList>
    </citation>
    <scope>NUCLEOTIDE SEQUENCE</scope>
    <source>
        <strain evidence="1">25433</strain>
    </source>
</reference>
<gene>
    <name evidence="1" type="ORF">FOTG_18500</name>
</gene>
<reference evidence="1" key="1">
    <citation type="submission" date="2011-11" db="EMBL/GenBank/DDBJ databases">
        <title>The Genome Sequence of Fusarium oxysporum Cotton.</title>
        <authorList>
            <consortium name="The Broad Institute Genome Sequencing Platform"/>
            <person name="Ma L.-J."/>
            <person name="Gale L.R."/>
            <person name="Schwartz D.C."/>
            <person name="Zhou S."/>
            <person name="Corby-Kistler H."/>
            <person name="Young S.K."/>
            <person name="Zeng Q."/>
            <person name="Gargeya S."/>
            <person name="Fitzgerald M."/>
            <person name="Haas B."/>
            <person name="Abouelleil A."/>
            <person name="Alvarado L."/>
            <person name="Arachchi H.M."/>
            <person name="Berlin A."/>
            <person name="Brown A."/>
            <person name="Chapman S.B."/>
            <person name="Chen Z."/>
            <person name="Dunbar C."/>
            <person name="Freedman E."/>
            <person name="Gearin G."/>
            <person name="Goldberg J."/>
            <person name="Griggs A."/>
            <person name="Gujja S."/>
            <person name="Heiman D."/>
            <person name="Howarth C."/>
            <person name="Larson L."/>
            <person name="Lui A."/>
            <person name="MacDonald P.J.P."/>
            <person name="Montmayeur A."/>
            <person name="Murphy C."/>
            <person name="Neiman D."/>
            <person name="Pearson M."/>
            <person name="Priest M."/>
            <person name="Roberts A."/>
            <person name="Saif S."/>
            <person name="Shea T."/>
            <person name="Shenoy N."/>
            <person name="Sisk P."/>
            <person name="Stolte C."/>
            <person name="Sykes S."/>
            <person name="Wortman J."/>
            <person name="Nusbaum C."/>
            <person name="Birren B."/>
        </authorList>
    </citation>
    <scope>NUCLEOTIDE SEQUENCE [LARGE SCALE GENOMIC DNA]</scope>
    <source>
        <strain evidence="1">25433</strain>
    </source>
</reference>
<proteinExistence type="predicted"/>
<dbReference type="Proteomes" id="UP000030701">
    <property type="component" value="Unassembled WGS sequence"/>
</dbReference>
<dbReference type="AlphaFoldDB" id="X0KWG9"/>
<dbReference type="HOGENOM" id="CLU_1806244_0_0_1"/>
<accession>X0KWG9</accession>
<dbReference type="EMBL" id="KK035338">
    <property type="protein sequence ID" value="EXM13031.1"/>
    <property type="molecule type" value="Genomic_DNA"/>
</dbReference>
<sequence>MTDFCSFGCPDDIRGILPLDIEGRRTLTLTLTCSFALPEQHQQPSAARLSGPFGAPDLDARAPHVAYCPETLFFFAASAAARNTTGLRQFVSLAETTRQNRWVEMVQSLPGDRGMRRLPRPQSSVLAALGFSPARVFPKDVRS</sequence>
<organism evidence="1">
    <name type="scientific">Fusarium oxysporum f. sp. vasinfectum 25433</name>
    <dbReference type="NCBI Taxonomy" id="1089449"/>
    <lineage>
        <taxon>Eukaryota</taxon>
        <taxon>Fungi</taxon>
        <taxon>Dikarya</taxon>
        <taxon>Ascomycota</taxon>
        <taxon>Pezizomycotina</taxon>
        <taxon>Sordariomycetes</taxon>
        <taxon>Hypocreomycetidae</taxon>
        <taxon>Hypocreales</taxon>
        <taxon>Nectriaceae</taxon>
        <taxon>Fusarium</taxon>
        <taxon>Fusarium oxysporum species complex</taxon>
    </lineage>
</organism>